<evidence type="ECO:0000313" key="2">
    <source>
        <dbReference type="Proteomes" id="UP001628078"/>
    </source>
</evidence>
<keyword evidence="2" id="KW-1185">Reference proteome</keyword>
<protein>
    <recommendedName>
        <fullName evidence="3">Transposase</fullName>
    </recommendedName>
</protein>
<accession>A0ABQ5JPH3</accession>
<dbReference type="Proteomes" id="UP001628078">
    <property type="component" value="Unassembled WGS sequence"/>
</dbReference>
<comment type="caution">
    <text evidence="1">The sequence shown here is derived from an EMBL/GenBank/DDBJ whole genome shotgun (WGS) entry which is preliminary data.</text>
</comment>
<reference evidence="1 2" key="1">
    <citation type="submission" date="2022-03" db="EMBL/GenBank/DDBJ databases">
        <title>Draft genome sequence of Furfurilactobacillus curtus JCM 31185.</title>
        <authorList>
            <person name="Suzuki S."/>
            <person name="Endo A."/>
            <person name="Kajikawa A."/>
        </authorList>
    </citation>
    <scope>NUCLEOTIDE SEQUENCE [LARGE SCALE GENOMIC DNA]</scope>
    <source>
        <strain evidence="1 2">JCM 31185</strain>
    </source>
</reference>
<name>A0ABQ5JPH3_9LACO</name>
<dbReference type="RefSeq" id="WP_407884517.1">
    <property type="nucleotide sequence ID" value="NZ_BQXO01000005.1"/>
</dbReference>
<dbReference type="InterPro" id="IPR010921">
    <property type="entry name" value="Trp_repressor/repl_initiator"/>
</dbReference>
<organism evidence="1 2">
    <name type="scientific">Furfurilactobacillus curtus</name>
    <dbReference type="NCBI Taxonomy" id="1746200"/>
    <lineage>
        <taxon>Bacteria</taxon>
        <taxon>Bacillati</taxon>
        <taxon>Bacillota</taxon>
        <taxon>Bacilli</taxon>
        <taxon>Lactobacillales</taxon>
        <taxon>Lactobacillaceae</taxon>
        <taxon>Furfurilactobacillus</taxon>
    </lineage>
</organism>
<evidence type="ECO:0000313" key="1">
    <source>
        <dbReference type="EMBL" id="GKT06406.1"/>
    </source>
</evidence>
<proteinExistence type="predicted"/>
<gene>
    <name evidence="1" type="ORF">JCM31185_16930</name>
</gene>
<dbReference type="SUPFAM" id="SSF48295">
    <property type="entry name" value="TrpR-like"/>
    <property type="match status" value="1"/>
</dbReference>
<dbReference type="EMBL" id="BQXO01000005">
    <property type="protein sequence ID" value="GKT06406.1"/>
    <property type="molecule type" value="Genomic_DNA"/>
</dbReference>
<evidence type="ECO:0008006" key="3">
    <source>
        <dbReference type="Google" id="ProtNLM"/>
    </source>
</evidence>
<sequence>MPRTKYNAEEKYKIIQDVLKTELTIQDYVASYDVSTNALTK</sequence>